<feature type="transmembrane region" description="Helical" evidence="1">
    <location>
        <begin position="84"/>
        <end position="107"/>
    </location>
</feature>
<proteinExistence type="predicted"/>
<organism evidence="2 3">
    <name type="scientific">Nocardia cerradoensis</name>
    <dbReference type="NCBI Taxonomy" id="85688"/>
    <lineage>
        <taxon>Bacteria</taxon>
        <taxon>Bacillati</taxon>
        <taxon>Actinomycetota</taxon>
        <taxon>Actinomycetes</taxon>
        <taxon>Mycobacteriales</taxon>
        <taxon>Nocardiaceae</taxon>
        <taxon>Nocardia</taxon>
    </lineage>
</organism>
<sequence>MTSIWPQRYRCHNPYCGERSHYSMVCPNPYRSRVPTTEGDYRSYLRWKRMWLEGDFDLNRTPSYMRERAEKRAETARQRPGPGYGWLLVVMPAALLLAVVMGALILYL</sequence>
<keyword evidence="1" id="KW-0472">Membrane</keyword>
<name>A0A231GUL6_9NOCA</name>
<comment type="caution">
    <text evidence="2">The sequence shown here is derived from an EMBL/GenBank/DDBJ whole genome shotgun (WGS) entry which is preliminary data.</text>
</comment>
<dbReference type="EMBL" id="NGAF01000036">
    <property type="protein sequence ID" value="OXR40245.1"/>
    <property type="molecule type" value="Genomic_DNA"/>
</dbReference>
<dbReference type="AlphaFoldDB" id="A0A231GUL6"/>
<accession>A0A231GUL6</accession>
<gene>
    <name evidence="2" type="ORF">B7C42_07670</name>
</gene>
<keyword evidence="1" id="KW-1133">Transmembrane helix</keyword>
<evidence type="ECO:0000313" key="2">
    <source>
        <dbReference type="EMBL" id="OXR40245.1"/>
    </source>
</evidence>
<keyword evidence="1" id="KW-0812">Transmembrane</keyword>
<protein>
    <submittedName>
        <fullName evidence="2">Uncharacterized protein</fullName>
    </submittedName>
</protein>
<evidence type="ECO:0000313" key="3">
    <source>
        <dbReference type="Proteomes" id="UP000215506"/>
    </source>
</evidence>
<dbReference type="Proteomes" id="UP000215506">
    <property type="component" value="Unassembled WGS sequence"/>
</dbReference>
<reference evidence="2" key="1">
    <citation type="submission" date="2017-07" db="EMBL/GenBank/DDBJ databases">
        <title>First draft Genome Sequence of Nocardia cerradoensis isolated from human infection.</title>
        <authorList>
            <person name="Carrasco G."/>
        </authorList>
    </citation>
    <scope>NUCLEOTIDE SEQUENCE [LARGE SCALE GENOMIC DNA]</scope>
    <source>
        <strain evidence="2">CNM20130759</strain>
    </source>
</reference>
<keyword evidence="3" id="KW-1185">Reference proteome</keyword>
<evidence type="ECO:0000256" key="1">
    <source>
        <dbReference type="SAM" id="Phobius"/>
    </source>
</evidence>